<feature type="disulfide bond" evidence="7">
    <location>
        <begin position="385"/>
        <end position="394"/>
    </location>
</feature>
<dbReference type="PROSITE" id="PS00010">
    <property type="entry name" value="ASX_HYDROXYL"/>
    <property type="match status" value="1"/>
</dbReference>
<dbReference type="InterPro" id="IPR000742">
    <property type="entry name" value="EGF"/>
</dbReference>
<protein>
    <submittedName>
        <fullName evidence="10">Delta-like protein 4</fullName>
    </submittedName>
</protein>
<dbReference type="PANTHER" id="PTHR12916">
    <property type="entry name" value="CYTOCHROME C OXIDASE POLYPEPTIDE VIC-2"/>
    <property type="match status" value="1"/>
</dbReference>
<evidence type="ECO:0000313" key="11">
    <source>
        <dbReference type="Proteomes" id="UP000078046"/>
    </source>
</evidence>
<evidence type="ECO:0000256" key="7">
    <source>
        <dbReference type="PROSITE-ProRule" id="PRU00076"/>
    </source>
</evidence>
<proteinExistence type="predicted"/>
<accession>A0A177BAX8</accession>
<feature type="domain" description="EGF-like" evidence="9">
    <location>
        <begin position="510"/>
        <end position="549"/>
    </location>
</feature>
<feature type="domain" description="EGF-like" evidence="9">
    <location>
        <begin position="597"/>
        <end position="636"/>
    </location>
</feature>
<sequence length="727" mass="82348">MKPENRYIPKFTKAAKKSEILSNIIQQYKNKQKDKLIPFTQVDIRYKIVPLTAMLRINYITNDRGTTINNKCCTSGQTPSTGIGCLNRCSTYFKICFTPLTLAVYTKLRKNIVNQKISNASKPLNFDYKAKCTSMSTKIFLNQNSFAINDSSQNSFNFGINSKDYYVSVEAWHASDKNHPDSIIIKHGAIQTINFNSAENAYTYYQKYNQKFLKYKITIKCPLNYIMLNNFNCVKTCNYQKYAKFNETHYKKSKKWQTNHEECNKSGLVVCRKGWGGNACNKAICPNKCNQGYCVKPNICRLLCIFQLYNYCRCNKGWKGSNCDVAIKLPGCLHAKPNNLFGCVCLKGWTGMLCDQVLDYCSIYKPCQNMGICVSNIHFMYECICKPGWSGSNCEIKLFQCDIDKCRRNGGNCIQSLNECKCPLGKSGTYCENPVSAGCSDNVCNHGNCIMKKSKIFCNCDIGYYGSNCHLTINNCISKPCFNGGKCINKVGSYKCTCPYGYHGSRCIENVNICKERKPCINNGVCVSDNPIGGYKCLCLDGFGGVICQNVISNHLKKLVKYKKLCDCNPIGGTCVYLGSNTYCKCNQYYYGPKCEIPKQCNTSGCKNDGKCILSQNQNVLWTCMCQEPYRGYFCQFKYQKELIYSPIQIESNIIYTLIITICIISILLITIVFIIVYARKRKKPDKSIKNIHESTLIDNDTTNDNENPPSYNSLLSNCNLSLTAKY</sequence>
<evidence type="ECO:0000256" key="5">
    <source>
        <dbReference type="ARBA" id="ARBA00023157"/>
    </source>
</evidence>
<dbReference type="InterPro" id="IPR000152">
    <property type="entry name" value="EGF-type_Asp/Asn_hydroxyl_site"/>
</dbReference>
<dbReference type="CDD" id="cd00054">
    <property type="entry name" value="EGF_CA"/>
    <property type="match status" value="3"/>
</dbReference>
<evidence type="ECO:0000256" key="4">
    <source>
        <dbReference type="ARBA" id="ARBA00022837"/>
    </source>
</evidence>
<dbReference type="FunFam" id="2.10.25.10:FF:000004">
    <property type="entry name" value="Neurogenic locus notch 1"/>
    <property type="match status" value="1"/>
</dbReference>
<dbReference type="SMART" id="SM00181">
    <property type="entry name" value="EGF"/>
    <property type="match status" value="7"/>
</dbReference>
<keyword evidence="3" id="KW-0677">Repeat</keyword>
<dbReference type="PROSITE" id="PS01186">
    <property type="entry name" value="EGF_2"/>
    <property type="match status" value="6"/>
</dbReference>
<dbReference type="Pfam" id="PF00008">
    <property type="entry name" value="EGF"/>
    <property type="match status" value="1"/>
</dbReference>
<dbReference type="PROSITE" id="PS00022">
    <property type="entry name" value="EGF_1"/>
    <property type="match status" value="8"/>
</dbReference>
<dbReference type="InterPro" id="IPR001881">
    <property type="entry name" value="EGF-like_Ca-bd_dom"/>
</dbReference>
<dbReference type="PROSITE" id="PS50026">
    <property type="entry name" value="EGF_3"/>
    <property type="match status" value="6"/>
</dbReference>
<evidence type="ECO:0000256" key="1">
    <source>
        <dbReference type="ARBA" id="ARBA00022536"/>
    </source>
</evidence>
<dbReference type="SUPFAM" id="SSF57196">
    <property type="entry name" value="EGF/Laminin"/>
    <property type="match status" value="5"/>
</dbReference>
<feature type="disulfide bond" evidence="7">
    <location>
        <begin position="520"/>
        <end position="537"/>
    </location>
</feature>
<dbReference type="FunFam" id="2.10.25.10:FF:000508">
    <property type="entry name" value="Eyes shut homolog"/>
    <property type="match status" value="1"/>
</dbReference>
<feature type="disulfide bond" evidence="7">
    <location>
        <begin position="539"/>
        <end position="548"/>
    </location>
</feature>
<keyword evidence="8" id="KW-0812">Transmembrane</keyword>
<keyword evidence="5 7" id="KW-1015">Disulfide bond</keyword>
<evidence type="ECO:0000259" key="9">
    <source>
        <dbReference type="PROSITE" id="PS50026"/>
    </source>
</evidence>
<feature type="domain" description="EGF-like" evidence="9">
    <location>
        <begin position="435"/>
        <end position="470"/>
    </location>
</feature>
<dbReference type="Gene3D" id="2.60.40.3510">
    <property type="match status" value="1"/>
</dbReference>
<evidence type="ECO:0000256" key="8">
    <source>
        <dbReference type="SAM" id="Phobius"/>
    </source>
</evidence>
<organism evidence="10 11">
    <name type="scientific">Intoshia linei</name>
    <dbReference type="NCBI Taxonomy" id="1819745"/>
    <lineage>
        <taxon>Eukaryota</taxon>
        <taxon>Metazoa</taxon>
        <taxon>Spiralia</taxon>
        <taxon>Lophotrochozoa</taxon>
        <taxon>Mesozoa</taxon>
        <taxon>Orthonectida</taxon>
        <taxon>Rhopaluridae</taxon>
        <taxon>Intoshia</taxon>
    </lineage>
</organism>
<keyword evidence="2" id="KW-0732">Signal</keyword>
<dbReference type="GO" id="GO:0048589">
    <property type="term" value="P:developmental growth"/>
    <property type="evidence" value="ECO:0007669"/>
    <property type="project" value="UniProtKB-ARBA"/>
</dbReference>
<feature type="disulfide bond" evidence="7">
    <location>
        <begin position="422"/>
        <end position="431"/>
    </location>
</feature>
<dbReference type="AlphaFoldDB" id="A0A177BAX8"/>
<feature type="domain" description="EGF-like" evidence="9">
    <location>
        <begin position="402"/>
        <end position="432"/>
    </location>
</feature>
<reference evidence="10 11" key="1">
    <citation type="submission" date="2016-04" db="EMBL/GenBank/DDBJ databases">
        <title>The genome of Intoshia linei affirms orthonectids as highly simplified spiralians.</title>
        <authorList>
            <person name="Mikhailov K.V."/>
            <person name="Slusarev G.S."/>
            <person name="Nikitin M.A."/>
            <person name="Logacheva M.D."/>
            <person name="Penin A."/>
            <person name="Aleoshin V."/>
            <person name="Panchin Y.V."/>
        </authorList>
    </citation>
    <scope>NUCLEOTIDE SEQUENCE [LARGE SCALE GENOMIC DNA]</scope>
    <source>
        <strain evidence="10">Intl2013</strain>
        <tissue evidence="10">Whole animal</tissue>
    </source>
</reference>
<evidence type="ECO:0000256" key="3">
    <source>
        <dbReference type="ARBA" id="ARBA00022737"/>
    </source>
</evidence>
<keyword evidence="8" id="KW-0472">Membrane</keyword>
<feature type="disulfide bond" evidence="7">
    <location>
        <begin position="626"/>
        <end position="635"/>
    </location>
</feature>
<name>A0A177BAX8_9BILA</name>
<keyword evidence="1 7" id="KW-0245">EGF-like domain</keyword>
<evidence type="ECO:0000313" key="10">
    <source>
        <dbReference type="EMBL" id="OAF71477.1"/>
    </source>
</evidence>
<comment type="caution">
    <text evidence="10">The sequence shown here is derived from an EMBL/GenBank/DDBJ whole genome shotgun (WGS) entry which is preliminary data.</text>
</comment>
<feature type="disulfide bond" evidence="7">
    <location>
        <begin position="460"/>
        <end position="469"/>
    </location>
</feature>
<dbReference type="PANTHER" id="PTHR12916:SF4">
    <property type="entry name" value="UNINFLATABLE, ISOFORM C"/>
    <property type="match status" value="1"/>
</dbReference>
<keyword evidence="8" id="KW-1133">Transmembrane helix</keyword>
<keyword evidence="4" id="KW-0106">Calcium</keyword>
<dbReference type="Proteomes" id="UP000078046">
    <property type="component" value="Unassembled WGS sequence"/>
</dbReference>
<feature type="disulfide bond" evidence="7">
    <location>
        <begin position="498"/>
        <end position="507"/>
    </location>
</feature>
<dbReference type="OrthoDB" id="283575at2759"/>
<dbReference type="GO" id="GO:0005509">
    <property type="term" value="F:calcium ion binding"/>
    <property type="evidence" value="ECO:0007669"/>
    <property type="project" value="InterPro"/>
</dbReference>
<evidence type="ECO:0000256" key="2">
    <source>
        <dbReference type="ARBA" id="ARBA00022729"/>
    </source>
</evidence>
<comment type="caution">
    <text evidence="7">Lacks conserved residue(s) required for the propagation of feature annotation.</text>
</comment>
<keyword evidence="6" id="KW-0325">Glycoprotein</keyword>
<dbReference type="EMBL" id="LWCA01000048">
    <property type="protein sequence ID" value="OAF71477.1"/>
    <property type="molecule type" value="Genomic_DNA"/>
</dbReference>
<dbReference type="SMART" id="SM00179">
    <property type="entry name" value="EGF_CA"/>
    <property type="match status" value="3"/>
</dbReference>
<dbReference type="Gene3D" id="2.10.25.10">
    <property type="entry name" value="Laminin"/>
    <property type="match status" value="7"/>
</dbReference>
<feature type="disulfide bond" evidence="7">
    <location>
        <begin position="439"/>
        <end position="449"/>
    </location>
</feature>
<feature type="transmembrane region" description="Helical" evidence="8">
    <location>
        <begin position="654"/>
        <end position="679"/>
    </location>
</feature>
<gene>
    <name evidence="10" type="ORF">A3Q56_00742</name>
</gene>
<feature type="domain" description="EGF-like" evidence="9">
    <location>
        <begin position="472"/>
        <end position="508"/>
    </location>
</feature>
<feature type="domain" description="EGF-like" evidence="9">
    <location>
        <begin position="357"/>
        <end position="395"/>
    </location>
</feature>
<evidence type="ECO:0000256" key="6">
    <source>
        <dbReference type="ARBA" id="ARBA00023180"/>
    </source>
</evidence>
<keyword evidence="11" id="KW-1185">Reference proteome</keyword>